<keyword evidence="3" id="KW-1185">Reference proteome</keyword>
<feature type="region of interest" description="Disordered" evidence="1">
    <location>
        <begin position="68"/>
        <end position="98"/>
    </location>
</feature>
<reference evidence="2 3" key="1">
    <citation type="journal article" date="2018" name="Biotechnol. Biofuels">
        <title>Integrative visual omics of the white-rot fungus Polyporus brumalis exposes the biotechnological potential of its oxidative enzymes for delignifying raw plant biomass.</title>
        <authorList>
            <person name="Miyauchi S."/>
            <person name="Rancon A."/>
            <person name="Drula E."/>
            <person name="Hage H."/>
            <person name="Chaduli D."/>
            <person name="Favel A."/>
            <person name="Grisel S."/>
            <person name="Henrissat B."/>
            <person name="Herpoel-Gimbert I."/>
            <person name="Ruiz-Duenas F.J."/>
            <person name="Chevret D."/>
            <person name="Hainaut M."/>
            <person name="Lin J."/>
            <person name="Wang M."/>
            <person name="Pangilinan J."/>
            <person name="Lipzen A."/>
            <person name="Lesage-Meessen L."/>
            <person name="Navarro D."/>
            <person name="Riley R."/>
            <person name="Grigoriev I.V."/>
            <person name="Zhou S."/>
            <person name="Raouche S."/>
            <person name="Rosso M.N."/>
        </authorList>
    </citation>
    <scope>NUCLEOTIDE SEQUENCE [LARGE SCALE GENOMIC DNA]</scope>
    <source>
        <strain evidence="2 3">BRFM 1820</strain>
    </source>
</reference>
<sequence>MDATLAAWLPCAPPSLRAAKGLCRACEAPWMSGRACEASQSRLSCAEFREAQSHCRELEQAEQIHAGTGMGMGMGMGTGTGIGGTMPTGSSTNNFEPKAESVGQTVLHLVWSCRGL</sequence>
<accession>A0A371DXD2</accession>
<feature type="compositionally biased region" description="Gly residues" evidence="1">
    <location>
        <begin position="68"/>
        <end position="86"/>
    </location>
</feature>
<evidence type="ECO:0000256" key="1">
    <source>
        <dbReference type="SAM" id="MobiDB-lite"/>
    </source>
</evidence>
<dbReference type="EMBL" id="KZ857379">
    <property type="protein sequence ID" value="RDX57138.1"/>
    <property type="molecule type" value="Genomic_DNA"/>
</dbReference>
<organism evidence="2 3">
    <name type="scientific">Lentinus brumalis</name>
    <dbReference type="NCBI Taxonomy" id="2498619"/>
    <lineage>
        <taxon>Eukaryota</taxon>
        <taxon>Fungi</taxon>
        <taxon>Dikarya</taxon>
        <taxon>Basidiomycota</taxon>
        <taxon>Agaricomycotina</taxon>
        <taxon>Agaricomycetes</taxon>
        <taxon>Polyporales</taxon>
        <taxon>Polyporaceae</taxon>
        <taxon>Lentinus</taxon>
    </lineage>
</organism>
<gene>
    <name evidence="2" type="ORF">OH76DRAFT_1413679</name>
</gene>
<dbReference type="AlphaFoldDB" id="A0A371DXD2"/>
<proteinExistence type="predicted"/>
<dbReference type="Proteomes" id="UP000256964">
    <property type="component" value="Unassembled WGS sequence"/>
</dbReference>
<protein>
    <submittedName>
        <fullName evidence="2">Uncharacterized protein</fullName>
    </submittedName>
</protein>
<name>A0A371DXD2_9APHY</name>
<evidence type="ECO:0000313" key="2">
    <source>
        <dbReference type="EMBL" id="RDX57138.1"/>
    </source>
</evidence>
<evidence type="ECO:0000313" key="3">
    <source>
        <dbReference type="Proteomes" id="UP000256964"/>
    </source>
</evidence>